<evidence type="ECO:0008006" key="4">
    <source>
        <dbReference type="Google" id="ProtNLM"/>
    </source>
</evidence>
<evidence type="ECO:0000313" key="2">
    <source>
        <dbReference type="EMBL" id="RZH99890.1"/>
    </source>
</evidence>
<gene>
    <name evidence="2" type="ORF">EIG99_13075</name>
</gene>
<evidence type="ECO:0000313" key="3">
    <source>
        <dbReference type="Proteomes" id="UP000293854"/>
    </source>
</evidence>
<proteinExistence type="predicted"/>
<comment type="caution">
    <text evidence="2">The sequence shown here is derived from an EMBL/GenBank/DDBJ whole genome shotgun (WGS) entry which is preliminary data.</text>
</comment>
<organism evidence="2 3">
    <name type="scientific">Staphylococcus condimenti</name>
    <dbReference type="NCBI Taxonomy" id="70255"/>
    <lineage>
        <taxon>Bacteria</taxon>
        <taxon>Bacillati</taxon>
        <taxon>Bacillota</taxon>
        <taxon>Bacilli</taxon>
        <taxon>Bacillales</taxon>
        <taxon>Staphylococcaceae</taxon>
        <taxon>Staphylococcus</taxon>
    </lineage>
</organism>
<keyword evidence="1" id="KW-0175">Coiled coil</keyword>
<feature type="coiled-coil region" evidence="1">
    <location>
        <begin position="58"/>
        <end position="85"/>
    </location>
</feature>
<name>A0A4Q7CLC2_9STAP</name>
<sequence length="403" mass="48172">MLNNSKKKVIENQNYEDYWRLTLGTSAFFDNQFIRTLHIIVKHIDDYKLYDKTDEELIKNLNVKRKRVKEEVVRYQELIQKIKKVYPNDDKTGASTRKQINQYIKLGFVEPYLRGYNKGAKEMIKPNRSIEELKRIFSDTVYEHATFNSSVTNDDKNSNQVKFIVKTLLNRERKVLDINELIGIMQLDIKDQEYAREKEILVNTNWADNIQFAERKYNQISYILRVLKQLQLFETSNTSKHNISKFHISLTEHAKEYLPKENEQKRDYYRFALMKKAVYEESIRVYDKKICWFTKEQSEGLVVSHIYASNLALKNWDIDEAYDPSNALLLKPGDVDQYFDKYKMTFDEYGNAILSKVVREDFIDTIKKNNYKIDKDILNQKRKNYLSIHNKIFNEKNKSINEF</sequence>
<reference evidence="2 3" key="1">
    <citation type="submission" date="2018-11" db="EMBL/GenBank/DDBJ databases">
        <title>Genomic profiling of Staphylococcus species from a Poultry farm system in KwaZulu-Natal, South Africa.</title>
        <authorList>
            <person name="Amoako D.G."/>
            <person name="Somboro A.M."/>
            <person name="Abia A.L.K."/>
            <person name="Bester L.A."/>
            <person name="Essack S.Y."/>
        </authorList>
    </citation>
    <scope>NUCLEOTIDE SEQUENCE [LARGE SCALE GENOMIC DNA]</scope>
    <source>
        <strain evidence="2 3">SA11</strain>
    </source>
</reference>
<dbReference type="RefSeq" id="WP_130135838.1">
    <property type="nucleotide sequence ID" value="NZ_RQTE01000388.1"/>
</dbReference>
<dbReference type="Proteomes" id="UP000293854">
    <property type="component" value="Unassembled WGS sequence"/>
</dbReference>
<dbReference type="EMBL" id="RQTE01000388">
    <property type="protein sequence ID" value="RZH99890.1"/>
    <property type="molecule type" value="Genomic_DNA"/>
</dbReference>
<evidence type="ECO:0000256" key="1">
    <source>
        <dbReference type="SAM" id="Coils"/>
    </source>
</evidence>
<accession>A0A4Q7CLC2</accession>
<protein>
    <recommendedName>
        <fullName evidence="4">HNH endonuclease</fullName>
    </recommendedName>
</protein>
<dbReference type="AlphaFoldDB" id="A0A4Q7CLC2"/>